<evidence type="ECO:0000313" key="3">
    <source>
        <dbReference type="Proteomes" id="UP000239590"/>
    </source>
</evidence>
<feature type="region of interest" description="Disordered" evidence="1">
    <location>
        <begin position="219"/>
        <end position="260"/>
    </location>
</feature>
<dbReference type="OrthoDB" id="1100725at2"/>
<evidence type="ECO:0000256" key="1">
    <source>
        <dbReference type="SAM" id="MobiDB-lite"/>
    </source>
</evidence>
<keyword evidence="3" id="KW-1185">Reference proteome</keyword>
<proteinExistence type="predicted"/>
<protein>
    <submittedName>
        <fullName evidence="2">Uncharacterized protein</fullName>
    </submittedName>
</protein>
<reference evidence="3" key="1">
    <citation type="submission" date="2018-02" db="EMBL/GenBank/DDBJ databases">
        <title>Genome sequencing of Solimonas sp. HR-BB.</title>
        <authorList>
            <person name="Lee Y."/>
            <person name="Jeon C.O."/>
        </authorList>
    </citation>
    <scope>NUCLEOTIDE SEQUENCE [LARGE SCALE GENOMIC DNA]</scope>
    <source>
        <strain evidence="3">HR-U</strain>
    </source>
</reference>
<accession>A0A2S7IKS7</accession>
<comment type="caution">
    <text evidence="2">The sequence shown here is derived from an EMBL/GenBank/DDBJ whole genome shotgun (WGS) entry which is preliminary data.</text>
</comment>
<dbReference type="EMBL" id="PTRA01000001">
    <property type="protein sequence ID" value="PQA58322.1"/>
    <property type="molecule type" value="Genomic_DNA"/>
</dbReference>
<evidence type="ECO:0000313" key="2">
    <source>
        <dbReference type="EMBL" id="PQA58322.1"/>
    </source>
</evidence>
<dbReference type="RefSeq" id="WP_104709550.1">
    <property type="nucleotide sequence ID" value="NZ_PTRA01000001.1"/>
</dbReference>
<organism evidence="2 3">
    <name type="scientific">Siphonobacter curvatus</name>
    <dbReference type="NCBI Taxonomy" id="2094562"/>
    <lineage>
        <taxon>Bacteria</taxon>
        <taxon>Pseudomonadati</taxon>
        <taxon>Bacteroidota</taxon>
        <taxon>Cytophagia</taxon>
        <taxon>Cytophagales</taxon>
        <taxon>Cytophagaceae</taxon>
        <taxon>Siphonobacter</taxon>
    </lineage>
</organism>
<sequence>MPKLDVTAVETYAKAYAAQLCNEQYAQQNRINGDALLRFSPVSQVNLFVIRDLYDAWKETAAAFRSPYFNFESAEVKTALQSFLNTVSQHISVEREDLEPLVAKATHESLELLLAPKEYFQGWLRELPDYKLTADQLKAFQKYNRIHTSIAGGLAERLGTEAAASTTQAILWLDSLLNEPSRLDATSTILDQFAKTLPLDESTLYVKEASSTFFEQVAPGMAGSSPSKEEGYAGSSLVSRSESSGPEPMASTIPSPSVPAPDYAVIPTAPPVTVAEDVTASVSDPFAMQPTNLNEKFRQNSSAAEETVSSQFQHKPIASLHSFISLNHKFIFINQLFQGDAAAYHHAVDELEKCQSFDQAKDLMNRVYSTQYKWRDVADEADDFYEIVKRRFQG</sequence>
<gene>
    <name evidence="2" type="ORF">C5O19_01200</name>
</gene>
<name>A0A2S7IKS7_9BACT</name>
<dbReference type="AlphaFoldDB" id="A0A2S7IKS7"/>
<dbReference type="Proteomes" id="UP000239590">
    <property type="component" value="Unassembled WGS sequence"/>
</dbReference>
<feature type="compositionally biased region" description="Low complexity" evidence="1">
    <location>
        <begin position="235"/>
        <end position="244"/>
    </location>
</feature>